<dbReference type="Proteomes" id="UP001196413">
    <property type="component" value="Unassembled WGS sequence"/>
</dbReference>
<keyword evidence="2" id="KW-1185">Reference proteome</keyword>
<evidence type="ECO:0000313" key="1">
    <source>
        <dbReference type="EMBL" id="KAJ1362273.1"/>
    </source>
</evidence>
<protein>
    <submittedName>
        <fullName evidence="1">Uncharacterized protein</fullName>
    </submittedName>
</protein>
<comment type="caution">
    <text evidence="1">The sequence shown here is derived from an EMBL/GenBank/DDBJ whole genome shotgun (WGS) entry which is preliminary data.</text>
</comment>
<accession>A0AAD5MT58</accession>
<reference evidence="1" key="1">
    <citation type="submission" date="2021-06" db="EMBL/GenBank/DDBJ databases">
        <title>Parelaphostrongylus tenuis whole genome reference sequence.</title>
        <authorList>
            <person name="Garwood T.J."/>
            <person name="Larsen P.A."/>
            <person name="Fountain-Jones N.M."/>
            <person name="Garbe J.R."/>
            <person name="Macchietto M.G."/>
            <person name="Kania S.A."/>
            <person name="Gerhold R.W."/>
            <person name="Richards J.E."/>
            <person name="Wolf T.M."/>
        </authorList>
    </citation>
    <scope>NUCLEOTIDE SEQUENCE</scope>
    <source>
        <strain evidence="1">MNPRO001-30</strain>
        <tissue evidence="1">Meninges</tissue>
    </source>
</reference>
<dbReference type="EMBL" id="JAHQIW010004413">
    <property type="protein sequence ID" value="KAJ1362273.1"/>
    <property type="molecule type" value="Genomic_DNA"/>
</dbReference>
<dbReference type="AlphaFoldDB" id="A0AAD5MT58"/>
<sequence>MRLSSFNNYWFLIPELEKAKNNLVEKLQESGWKEKNTKEIVHDSEQFDARGAQGVMDFIRSDQCKYLYGRQVIYVNHVSSRPVPSSDEWVTVPFLSRVCSRSPTVRLWLARSDDGSTTPRSLSLCGGLRFLNDVSLNLS</sequence>
<gene>
    <name evidence="1" type="ORF">KIN20_021783</name>
</gene>
<proteinExistence type="predicted"/>
<name>A0AAD5MT58_PARTN</name>
<organism evidence="1 2">
    <name type="scientific">Parelaphostrongylus tenuis</name>
    <name type="common">Meningeal worm</name>
    <dbReference type="NCBI Taxonomy" id="148309"/>
    <lineage>
        <taxon>Eukaryota</taxon>
        <taxon>Metazoa</taxon>
        <taxon>Ecdysozoa</taxon>
        <taxon>Nematoda</taxon>
        <taxon>Chromadorea</taxon>
        <taxon>Rhabditida</taxon>
        <taxon>Rhabditina</taxon>
        <taxon>Rhabditomorpha</taxon>
        <taxon>Strongyloidea</taxon>
        <taxon>Metastrongylidae</taxon>
        <taxon>Parelaphostrongylus</taxon>
    </lineage>
</organism>
<evidence type="ECO:0000313" key="2">
    <source>
        <dbReference type="Proteomes" id="UP001196413"/>
    </source>
</evidence>